<keyword evidence="2" id="KW-1185">Reference proteome</keyword>
<dbReference type="KEGG" id="msch:N508_000520"/>
<accession>V2PYQ2</accession>
<evidence type="ECO:0000313" key="1">
    <source>
        <dbReference type="EMBL" id="USF23459.1"/>
    </source>
</evidence>
<dbReference type="Proteomes" id="UP000017429">
    <property type="component" value="Chromosome"/>
</dbReference>
<name>V2PYQ2_9BACT</name>
<proteinExistence type="predicted"/>
<sequence length="60" mass="7406">MKFPMPKNKYHRFLIIINIFCIILLFFDYMFTISIASSKPSFYDLLIAPFSFLYYKFWIF</sequence>
<reference evidence="1" key="3">
    <citation type="submission" date="2022-06" db="EMBL/GenBank/DDBJ databases">
        <title>Resources to Facilitate Use of the Altered Schaedler Flora (ASF) Mouse Model to Study Microbiome Function.</title>
        <authorList>
            <person name="Proctor A."/>
            <person name="Parvinroo S."/>
            <person name="Richie T."/>
            <person name="Jia X."/>
            <person name="Lee S.T.M."/>
            <person name="Karp P.D."/>
            <person name="Paley S."/>
            <person name="Kostic A.D."/>
            <person name="Pierre J.F."/>
            <person name="Wannemuehler M.J."/>
            <person name="Phillips G.J."/>
        </authorList>
    </citation>
    <scope>NUCLEOTIDE SEQUENCE</scope>
    <source>
        <strain evidence="1">ASF457</strain>
    </source>
</reference>
<reference evidence="1" key="1">
    <citation type="journal article" date="2014" name="Genome Announc.">
        <title>Draft genome sequences of the altered schaedler flora, a defined bacterial community from gnotobiotic mice.</title>
        <authorList>
            <person name="Wannemuehler M.J."/>
            <person name="Overstreet A.M."/>
            <person name="Ward D.V."/>
            <person name="Phillips G.J."/>
        </authorList>
    </citation>
    <scope>NUCLEOTIDE SEQUENCE</scope>
    <source>
        <strain evidence="1">ASF457</strain>
    </source>
</reference>
<protein>
    <submittedName>
        <fullName evidence="1">Uncharacterized protein</fullName>
    </submittedName>
</protein>
<dbReference type="AlphaFoldDB" id="V2PYQ2"/>
<reference evidence="1" key="2">
    <citation type="submission" date="2022-05" db="EMBL/GenBank/DDBJ databases">
        <authorList>
            <person name="Proctor A.L."/>
            <person name="Phillips G.J."/>
            <person name="Wannemuehler M.J."/>
        </authorList>
    </citation>
    <scope>NUCLEOTIDE SEQUENCE</scope>
    <source>
        <strain evidence="1">ASF457</strain>
    </source>
</reference>
<organism evidence="1 2">
    <name type="scientific">Mucispirillum schaedleri ASF457</name>
    <dbReference type="NCBI Taxonomy" id="1379858"/>
    <lineage>
        <taxon>Bacteria</taxon>
        <taxon>Pseudomonadati</taxon>
        <taxon>Deferribacterota</taxon>
        <taxon>Deferribacteres</taxon>
        <taxon>Deferribacterales</taxon>
        <taxon>Mucispirillaceae</taxon>
        <taxon>Mucispirillum</taxon>
    </lineage>
</organism>
<gene>
    <name evidence="1" type="ORF">N508_000520</name>
</gene>
<evidence type="ECO:0000313" key="2">
    <source>
        <dbReference type="Proteomes" id="UP000017429"/>
    </source>
</evidence>
<dbReference type="EMBL" id="CP097562">
    <property type="protein sequence ID" value="USF23459.1"/>
    <property type="molecule type" value="Genomic_DNA"/>
</dbReference>